<evidence type="ECO:0000313" key="7">
    <source>
        <dbReference type="EMBL" id="OGI93854.1"/>
    </source>
</evidence>
<evidence type="ECO:0000256" key="4">
    <source>
        <dbReference type="ARBA" id="ARBA00022741"/>
    </source>
</evidence>
<evidence type="ECO:0000256" key="3">
    <source>
        <dbReference type="ARBA" id="ARBA00022722"/>
    </source>
</evidence>
<dbReference type="GO" id="GO:0004540">
    <property type="term" value="F:RNA nuclease activity"/>
    <property type="evidence" value="ECO:0007669"/>
    <property type="project" value="InterPro"/>
</dbReference>
<keyword evidence="2" id="KW-1277">Toxin-antitoxin system</keyword>
<dbReference type="EMBL" id="MFUX01000037">
    <property type="protein sequence ID" value="OGI93854.1"/>
    <property type="molecule type" value="Genomic_DNA"/>
</dbReference>
<gene>
    <name evidence="7" type="ORF">A3A03_01985</name>
</gene>
<comment type="caution">
    <text evidence="7">The sequence shown here is derived from an EMBL/GenBank/DDBJ whole genome shotgun (WGS) entry which is preliminary data.</text>
</comment>
<dbReference type="GO" id="GO:0000166">
    <property type="term" value="F:nucleotide binding"/>
    <property type="evidence" value="ECO:0007669"/>
    <property type="project" value="UniProtKB-KW"/>
</dbReference>
<name>A0A1F6XI03_9BACT</name>
<keyword evidence="4" id="KW-0547">Nucleotide-binding</keyword>
<dbReference type="InterPro" id="IPR037038">
    <property type="entry name" value="HepT-like_sf"/>
</dbReference>
<dbReference type="InterPro" id="IPR051813">
    <property type="entry name" value="HepT_RNase_toxin"/>
</dbReference>
<dbReference type="PANTHER" id="PTHR34139">
    <property type="entry name" value="UPF0331 PROTEIN MJ0127"/>
    <property type="match status" value="1"/>
</dbReference>
<evidence type="ECO:0008006" key="9">
    <source>
        <dbReference type="Google" id="ProtNLM"/>
    </source>
</evidence>
<accession>A0A1F6XI03</accession>
<keyword evidence="1" id="KW-0597">Phosphoprotein</keyword>
<keyword evidence="3" id="KW-0540">Nuclease</keyword>
<dbReference type="GO" id="GO:0110001">
    <property type="term" value="C:toxin-antitoxin complex"/>
    <property type="evidence" value="ECO:0007669"/>
    <property type="project" value="InterPro"/>
</dbReference>
<evidence type="ECO:0000256" key="5">
    <source>
        <dbReference type="ARBA" id="ARBA00022801"/>
    </source>
</evidence>
<reference evidence="7 8" key="1">
    <citation type="journal article" date="2016" name="Nat. Commun.">
        <title>Thousands of microbial genomes shed light on interconnected biogeochemical processes in an aquifer system.</title>
        <authorList>
            <person name="Anantharaman K."/>
            <person name="Brown C.T."/>
            <person name="Hug L.A."/>
            <person name="Sharon I."/>
            <person name="Castelle C.J."/>
            <person name="Probst A.J."/>
            <person name="Thomas B.C."/>
            <person name="Singh A."/>
            <person name="Wilkins M.J."/>
            <person name="Karaoz U."/>
            <person name="Brodie E.L."/>
            <person name="Williams K.H."/>
            <person name="Hubbard S.S."/>
            <person name="Banfield J.F."/>
        </authorList>
    </citation>
    <scope>NUCLEOTIDE SEQUENCE [LARGE SCALE GENOMIC DNA]</scope>
</reference>
<dbReference type="GO" id="GO:0016787">
    <property type="term" value="F:hydrolase activity"/>
    <property type="evidence" value="ECO:0007669"/>
    <property type="project" value="UniProtKB-KW"/>
</dbReference>
<dbReference type="Pfam" id="PF01934">
    <property type="entry name" value="HepT-like"/>
    <property type="match status" value="1"/>
</dbReference>
<evidence type="ECO:0000256" key="6">
    <source>
        <dbReference type="ARBA" id="ARBA00024207"/>
    </source>
</evidence>
<proteinExistence type="inferred from homology"/>
<dbReference type="STRING" id="1801773.A3A03_01985"/>
<evidence type="ECO:0000313" key="8">
    <source>
        <dbReference type="Proteomes" id="UP000176629"/>
    </source>
</evidence>
<evidence type="ECO:0000256" key="1">
    <source>
        <dbReference type="ARBA" id="ARBA00022553"/>
    </source>
</evidence>
<dbReference type="InterPro" id="IPR008201">
    <property type="entry name" value="HepT-like"/>
</dbReference>
<dbReference type="PANTHER" id="PTHR34139:SF1">
    <property type="entry name" value="RNASE MJ1380-RELATED"/>
    <property type="match status" value="1"/>
</dbReference>
<evidence type="ECO:0000256" key="2">
    <source>
        <dbReference type="ARBA" id="ARBA00022649"/>
    </source>
</evidence>
<keyword evidence="5" id="KW-0378">Hydrolase</keyword>
<protein>
    <recommendedName>
        <fullName evidence="9">DUF86 domain-containing protein</fullName>
    </recommendedName>
</protein>
<sequence length="112" mass="13318">MKEDSVYLNHILDSIKNVLSDTENFTFEKFSENRQVKDAVTRNVEIMGEAVKRLSEDTYKDYPDVPWQKIARTRDMLIHHYFDVDDQQLWKIVEDDLPKLKISVEEILSKNN</sequence>
<dbReference type="Proteomes" id="UP000176629">
    <property type="component" value="Unassembled WGS sequence"/>
</dbReference>
<dbReference type="AlphaFoldDB" id="A0A1F6XI03"/>
<dbReference type="Gene3D" id="1.20.120.580">
    <property type="entry name" value="bsu32300-like"/>
    <property type="match status" value="1"/>
</dbReference>
<organism evidence="7 8">
    <name type="scientific">Candidatus Nomurabacteria bacterium RIFCSPLOWO2_01_FULL_40_18</name>
    <dbReference type="NCBI Taxonomy" id="1801773"/>
    <lineage>
        <taxon>Bacteria</taxon>
        <taxon>Candidatus Nomuraibacteriota</taxon>
    </lineage>
</organism>
<comment type="similarity">
    <text evidence="6">Belongs to the HepT RNase toxin family.</text>
</comment>